<dbReference type="InterPro" id="IPR002104">
    <property type="entry name" value="Integrase_catalytic"/>
</dbReference>
<comment type="caution">
    <text evidence="5">The sequence shown here is derived from an EMBL/GenBank/DDBJ whole genome shotgun (WGS) entry which is preliminary data.</text>
</comment>
<evidence type="ECO:0000256" key="2">
    <source>
        <dbReference type="ARBA" id="ARBA00023125"/>
    </source>
</evidence>
<dbReference type="PANTHER" id="PTHR30349">
    <property type="entry name" value="PHAGE INTEGRASE-RELATED"/>
    <property type="match status" value="1"/>
</dbReference>
<evidence type="ECO:0000256" key="1">
    <source>
        <dbReference type="ARBA" id="ARBA00008857"/>
    </source>
</evidence>
<dbReference type="InterPro" id="IPR010998">
    <property type="entry name" value="Integrase_recombinase_N"/>
</dbReference>
<dbReference type="InterPro" id="IPR050090">
    <property type="entry name" value="Tyrosine_recombinase_XerCD"/>
</dbReference>
<dbReference type="PROSITE" id="PS51898">
    <property type="entry name" value="TYR_RECOMBINASE"/>
    <property type="match status" value="1"/>
</dbReference>
<dbReference type="InterPro" id="IPR013762">
    <property type="entry name" value="Integrase-like_cat_sf"/>
</dbReference>
<proteinExistence type="inferred from homology"/>
<organism evidence="5">
    <name type="scientific">marine sediment metagenome</name>
    <dbReference type="NCBI Taxonomy" id="412755"/>
    <lineage>
        <taxon>unclassified sequences</taxon>
        <taxon>metagenomes</taxon>
        <taxon>ecological metagenomes</taxon>
    </lineage>
</organism>
<dbReference type="InterPro" id="IPR011010">
    <property type="entry name" value="DNA_brk_join_enz"/>
</dbReference>
<dbReference type="GO" id="GO:0006310">
    <property type="term" value="P:DNA recombination"/>
    <property type="evidence" value="ECO:0007669"/>
    <property type="project" value="UniProtKB-KW"/>
</dbReference>
<reference evidence="5" key="1">
    <citation type="journal article" date="2015" name="Nature">
        <title>Complex archaea that bridge the gap between prokaryotes and eukaryotes.</title>
        <authorList>
            <person name="Spang A."/>
            <person name="Saw J.H."/>
            <person name="Jorgensen S.L."/>
            <person name="Zaremba-Niedzwiedzka K."/>
            <person name="Martijn J."/>
            <person name="Lind A.E."/>
            <person name="van Eijk R."/>
            <person name="Schleper C."/>
            <person name="Guy L."/>
            <person name="Ettema T.J."/>
        </authorList>
    </citation>
    <scope>NUCLEOTIDE SEQUENCE</scope>
</reference>
<gene>
    <name evidence="5" type="ORF">LCGC14_1059440</name>
</gene>
<dbReference type="Pfam" id="PF00589">
    <property type="entry name" value="Phage_integrase"/>
    <property type="match status" value="1"/>
</dbReference>
<evidence type="ECO:0000256" key="3">
    <source>
        <dbReference type="ARBA" id="ARBA00023172"/>
    </source>
</evidence>
<protein>
    <recommendedName>
        <fullName evidence="4">Tyr recombinase domain-containing protein</fullName>
    </recommendedName>
</protein>
<dbReference type="EMBL" id="LAZR01004487">
    <property type="protein sequence ID" value="KKN08167.1"/>
    <property type="molecule type" value="Genomic_DNA"/>
</dbReference>
<evidence type="ECO:0000259" key="4">
    <source>
        <dbReference type="PROSITE" id="PS51898"/>
    </source>
</evidence>
<dbReference type="CDD" id="cd00796">
    <property type="entry name" value="INT_Rci_Hp1_C"/>
    <property type="match status" value="1"/>
</dbReference>
<keyword evidence="2" id="KW-0238">DNA-binding</keyword>
<evidence type="ECO:0000313" key="5">
    <source>
        <dbReference type="EMBL" id="KKN08167.1"/>
    </source>
</evidence>
<comment type="similarity">
    <text evidence="1">Belongs to the 'phage' integrase family.</text>
</comment>
<name>A0A0F9N8G9_9ZZZZ</name>
<keyword evidence="3" id="KW-0233">DNA recombination</keyword>
<dbReference type="SUPFAM" id="SSF56349">
    <property type="entry name" value="DNA breaking-rejoining enzymes"/>
    <property type="match status" value="1"/>
</dbReference>
<dbReference type="Gene3D" id="1.10.443.10">
    <property type="entry name" value="Intergrase catalytic core"/>
    <property type="match status" value="1"/>
</dbReference>
<dbReference type="AlphaFoldDB" id="A0A0F9N8G9"/>
<feature type="domain" description="Tyr recombinase" evidence="4">
    <location>
        <begin position="197"/>
        <end position="374"/>
    </location>
</feature>
<dbReference type="GO" id="GO:0003677">
    <property type="term" value="F:DNA binding"/>
    <property type="evidence" value="ECO:0007669"/>
    <property type="project" value="UniProtKB-KW"/>
</dbReference>
<sequence length="382" mass="43852">MKASIVIRCFECRRFDDRLTATICPGTKAKPCGKPLADKYGRKSYYVNASDESGKRWYVKVSGRGIYHSNSKAASLLLAEIIKAQDNGTFRPRKEFARRTLGDVAIRYRKEILPTRRHIKTLERHLKFWEETLGHVQLNALTSGEITEALESLNVGPGVWNRCKAMLGSMLTQALAWSYEFSNPMAKVKSQKMPKRKKVRYLTEDEKNALFTALEKTKHPYLQDLCILALATGARRSEMVRLYRDDHGLKWSEVDFKEEKVEYLETKNGKNRRLPLKGVALEMMKRRWADRGIGTDSEYVFKPFQSIQWSWEVVLRNSGVKKFTFHNLRSTFASWMALNGTSLLAIQKAGGWSNFNQVLAYADLSPDYLDDVIGKMVEDRLG</sequence>
<dbReference type="GO" id="GO:0015074">
    <property type="term" value="P:DNA integration"/>
    <property type="evidence" value="ECO:0007669"/>
    <property type="project" value="InterPro"/>
</dbReference>
<dbReference type="PANTHER" id="PTHR30349:SF64">
    <property type="entry name" value="PROPHAGE INTEGRASE INTD-RELATED"/>
    <property type="match status" value="1"/>
</dbReference>
<dbReference type="Gene3D" id="1.10.150.130">
    <property type="match status" value="1"/>
</dbReference>
<accession>A0A0F9N8G9</accession>